<evidence type="ECO:0000313" key="3">
    <source>
        <dbReference type="EMBL" id="KAJ2867724.1"/>
    </source>
</evidence>
<dbReference type="PANTHER" id="PTHR17695:SF11">
    <property type="entry name" value="SMALL SUBUNIT PROCESSOME COMPONENT 20 HOMOLOG"/>
    <property type="match status" value="1"/>
</dbReference>
<dbReference type="Proteomes" id="UP001140074">
    <property type="component" value="Unassembled WGS sequence"/>
</dbReference>
<protein>
    <submittedName>
        <fullName evidence="3">U3 snoRNP protein</fullName>
    </submittedName>
</protein>
<reference evidence="3" key="1">
    <citation type="submission" date="2022-07" db="EMBL/GenBank/DDBJ databases">
        <title>Phylogenomic reconstructions and comparative analyses of Kickxellomycotina fungi.</title>
        <authorList>
            <person name="Reynolds N.K."/>
            <person name="Stajich J.E."/>
            <person name="Barry K."/>
            <person name="Grigoriev I.V."/>
            <person name="Crous P."/>
            <person name="Smith M.E."/>
        </authorList>
    </citation>
    <scope>NUCLEOTIDE SEQUENCE</scope>
    <source>
        <strain evidence="3">RSA 476</strain>
    </source>
</reference>
<dbReference type="AlphaFoldDB" id="A0A9W8IMA2"/>
<keyword evidence="4" id="KW-1185">Reference proteome</keyword>
<accession>A0A9W8IMA2</accession>
<dbReference type="InterPro" id="IPR016024">
    <property type="entry name" value="ARM-type_fold"/>
</dbReference>
<evidence type="ECO:0000256" key="1">
    <source>
        <dbReference type="SAM" id="MobiDB-lite"/>
    </source>
</evidence>
<name>A0A9W8IMA2_9FUNG</name>
<evidence type="ECO:0000313" key="4">
    <source>
        <dbReference type="Proteomes" id="UP001140074"/>
    </source>
</evidence>
<feature type="domain" description="U3 small nucleolar RNA-associated protein 20 C-terminal" evidence="2">
    <location>
        <begin position="273"/>
        <end position="462"/>
    </location>
</feature>
<comment type="caution">
    <text evidence="3">The sequence shown here is derived from an EMBL/GenBank/DDBJ whole genome shotgun (WGS) entry which is preliminary data.</text>
</comment>
<feature type="compositionally biased region" description="Acidic residues" evidence="1">
    <location>
        <begin position="382"/>
        <end position="406"/>
    </location>
</feature>
<dbReference type="InterPro" id="IPR057525">
    <property type="entry name" value="UTP20_C"/>
</dbReference>
<dbReference type="PANTHER" id="PTHR17695">
    <property type="entry name" value="SMALL SUBUNIT PROCESSOME COMPONENT 20 HOMOLOG"/>
    <property type="match status" value="1"/>
</dbReference>
<sequence length="601" mass="66795">MLDGIRELMITAQTANMREICRLTWFQFLMDYPLGERRLTSAMTFIVQNASGYVFESGHEVLLPNAAEPLLLELVLVITKDDSSKCREMAAHLLPELVVRFDQPRLQRAWILLDQWSAGTASSVLAIDSELSEKAARAASIKQQKMRELGRAALQCYGIIIQPLGDRFAKRVPAFLAAVNSALSVSLKTWKQAEARLNVGQQAAAGDLEKIAANLHSGGNPQDKALAYWETAYMALNTFGRYVSASPQRAMGEAGGSRIWLLAVRHLTHPHAWVRLAAARLIGLYVANADPSWMLEAEAEAQQNEDAAVVEEWEVPVHSGSPRFVLMSVQRLRDLVHGLMVQLNSRFLSAELGNQVVKNLYFVARCFLTVVSVDEVTEAVEAVEEEDADSDNESDADATSDAEEEEIKVAEDQDDGFKCLPKEWCLIWLINRVGRLARTEIVRGRGTIEKRTYSFRWFAAIIALVPPALLRQSAYVMPTASPLYRTSEDSSQAPSYPATLPNGTIKSPAEQLEEIKALAGEVIRLAQNRVGVAAFSASSNAMSETCRRQLAVIDPEQHAKNKIRKHEATRRKRQERPTEFSCKKVCTIVRRGHTSRGEAPQ</sequence>
<dbReference type="GO" id="GO:0030686">
    <property type="term" value="C:90S preribosome"/>
    <property type="evidence" value="ECO:0007669"/>
    <property type="project" value="TreeGrafter"/>
</dbReference>
<dbReference type="InterPro" id="IPR052575">
    <property type="entry name" value="SSU_processome_comp_20"/>
</dbReference>
<gene>
    <name evidence="3" type="primary">UTP20_1</name>
    <name evidence="3" type="ORF">GGH94_000598</name>
</gene>
<feature type="region of interest" description="Disordered" evidence="1">
    <location>
        <begin position="382"/>
        <end position="410"/>
    </location>
</feature>
<organism evidence="3 4">
    <name type="scientific">Coemansia aciculifera</name>
    <dbReference type="NCBI Taxonomy" id="417176"/>
    <lineage>
        <taxon>Eukaryota</taxon>
        <taxon>Fungi</taxon>
        <taxon>Fungi incertae sedis</taxon>
        <taxon>Zoopagomycota</taxon>
        <taxon>Kickxellomycotina</taxon>
        <taxon>Kickxellomycetes</taxon>
        <taxon>Kickxellales</taxon>
        <taxon>Kickxellaceae</taxon>
        <taxon>Coemansia</taxon>
    </lineage>
</organism>
<proteinExistence type="predicted"/>
<dbReference type="GO" id="GO:0032040">
    <property type="term" value="C:small-subunit processome"/>
    <property type="evidence" value="ECO:0007669"/>
    <property type="project" value="TreeGrafter"/>
</dbReference>
<dbReference type="Pfam" id="PF23099">
    <property type="entry name" value="UTP20_C"/>
    <property type="match status" value="1"/>
</dbReference>
<dbReference type="SUPFAM" id="SSF48371">
    <property type="entry name" value="ARM repeat"/>
    <property type="match status" value="1"/>
</dbReference>
<evidence type="ECO:0000259" key="2">
    <source>
        <dbReference type="Pfam" id="PF23099"/>
    </source>
</evidence>
<dbReference type="EMBL" id="JANBUY010000012">
    <property type="protein sequence ID" value="KAJ2867724.1"/>
    <property type="molecule type" value="Genomic_DNA"/>
</dbReference>